<dbReference type="EMBL" id="JBHRXZ010000026">
    <property type="protein sequence ID" value="MFC3609398.1"/>
    <property type="molecule type" value="Genomic_DNA"/>
</dbReference>
<dbReference type="RefSeq" id="WP_386366944.1">
    <property type="nucleotide sequence ID" value="NZ_JBHRXZ010000026.1"/>
</dbReference>
<organism evidence="2 3">
    <name type="scientific">Stutzerimonas tarimensis</name>
    <dbReference type="NCBI Taxonomy" id="1507735"/>
    <lineage>
        <taxon>Bacteria</taxon>
        <taxon>Pseudomonadati</taxon>
        <taxon>Pseudomonadota</taxon>
        <taxon>Gammaproteobacteria</taxon>
        <taxon>Pseudomonadales</taxon>
        <taxon>Pseudomonadaceae</taxon>
        <taxon>Stutzerimonas</taxon>
    </lineage>
</organism>
<comment type="caution">
    <text evidence="2">The sequence shown here is derived from an EMBL/GenBank/DDBJ whole genome shotgun (WGS) entry which is preliminary data.</text>
</comment>
<feature type="transmembrane region" description="Helical" evidence="1">
    <location>
        <begin position="26"/>
        <end position="45"/>
    </location>
</feature>
<gene>
    <name evidence="2" type="ORF">ACFOMF_16605</name>
</gene>
<keyword evidence="1" id="KW-0812">Transmembrane</keyword>
<protein>
    <submittedName>
        <fullName evidence="2">Uncharacterized protein</fullName>
    </submittedName>
</protein>
<evidence type="ECO:0000313" key="3">
    <source>
        <dbReference type="Proteomes" id="UP001595630"/>
    </source>
</evidence>
<keyword evidence="1" id="KW-0472">Membrane</keyword>
<proteinExistence type="predicted"/>
<evidence type="ECO:0000256" key="1">
    <source>
        <dbReference type="SAM" id="Phobius"/>
    </source>
</evidence>
<name>A0ABV7TDD6_9GAMM</name>
<dbReference type="Proteomes" id="UP001595630">
    <property type="component" value="Unassembled WGS sequence"/>
</dbReference>
<reference evidence="3" key="1">
    <citation type="journal article" date="2019" name="Int. J. Syst. Evol. Microbiol.">
        <title>The Global Catalogue of Microorganisms (GCM) 10K type strain sequencing project: providing services to taxonomists for standard genome sequencing and annotation.</title>
        <authorList>
            <consortium name="The Broad Institute Genomics Platform"/>
            <consortium name="The Broad Institute Genome Sequencing Center for Infectious Disease"/>
            <person name="Wu L."/>
            <person name="Ma J."/>
        </authorList>
    </citation>
    <scope>NUCLEOTIDE SEQUENCE [LARGE SCALE GENOMIC DNA]</scope>
    <source>
        <strain evidence="3">KCTC 42447</strain>
    </source>
</reference>
<sequence>MGDPRDRKDAHSSEVEASKRRLRWRFFAALVLIGFLLGLMLGRLVSPDPARLLEISEGPAGLLLRFDREPALQAGHEQGLFGLRLQAEGAAAEGQMRLDEGALVNWRLRPAEEGLALVFIAVRPLRGEWRGQAEGQHWQLEVRVTLE</sequence>
<accession>A0ABV7TDD6</accession>
<evidence type="ECO:0000313" key="2">
    <source>
        <dbReference type="EMBL" id="MFC3609398.1"/>
    </source>
</evidence>
<keyword evidence="1" id="KW-1133">Transmembrane helix</keyword>
<keyword evidence="3" id="KW-1185">Reference proteome</keyword>